<evidence type="ECO:0000256" key="11">
    <source>
        <dbReference type="ARBA" id="ARBA00023136"/>
    </source>
</evidence>
<dbReference type="InterPro" id="IPR005683">
    <property type="entry name" value="Tom22"/>
</dbReference>
<dbReference type="GO" id="GO:0015031">
    <property type="term" value="P:protein transport"/>
    <property type="evidence" value="ECO:0007669"/>
    <property type="project" value="UniProtKB-KW"/>
</dbReference>
<keyword evidence="4" id="KW-0813">Transport</keyword>
<evidence type="ECO:0000256" key="6">
    <source>
        <dbReference type="ARBA" id="ARBA00022787"/>
    </source>
</evidence>
<keyword evidence="8 14" id="KW-1133">Transmembrane helix</keyword>
<evidence type="ECO:0000313" key="15">
    <source>
        <dbReference type="EMBL" id="KAL3318431.1"/>
    </source>
</evidence>
<evidence type="ECO:0000256" key="9">
    <source>
        <dbReference type="ARBA" id="ARBA00023010"/>
    </source>
</evidence>
<comment type="caution">
    <text evidence="15">The sequence shown here is derived from an EMBL/GenBank/DDBJ whole genome shotgun (WGS) entry which is preliminary data.</text>
</comment>
<dbReference type="EMBL" id="JBJKFK010000244">
    <property type="protein sequence ID" value="KAL3318431.1"/>
    <property type="molecule type" value="Genomic_DNA"/>
</dbReference>
<keyword evidence="9" id="KW-0811">Translocation</keyword>
<keyword evidence="10" id="KW-0496">Mitochondrion</keyword>
<evidence type="ECO:0000256" key="8">
    <source>
        <dbReference type="ARBA" id="ARBA00022989"/>
    </source>
</evidence>
<evidence type="ECO:0000256" key="12">
    <source>
        <dbReference type="ARBA" id="ARBA00023170"/>
    </source>
</evidence>
<dbReference type="Proteomes" id="UP001626550">
    <property type="component" value="Unassembled WGS sequence"/>
</dbReference>
<feature type="transmembrane region" description="Helical" evidence="14">
    <location>
        <begin position="102"/>
        <end position="120"/>
    </location>
</feature>
<keyword evidence="11 14" id="KW-0472">Membrane</keyword>
<name>A0ABD2QI76_9PLAT</name>
<sequence length="165" mass="18224">MQLIKIGQSDPPGYPGSSKITGDTSSEDGKLKIIKQIPIDGGLFQSEDDESDYEDVDFEDETVLERIIALKEMFPDAFRNKVHKISSVVSWATRSFYKNTRAVAWIGVSIATICFLPLAIELEREQMEEQEAVQQRTMMLGPQVVQGGSNLAGFSATLPNLVPGK</sequence>
<dbReference type="Pfam" id="PF04281">
    <property type="entry name" value="Tom22"/>
    <property type="match status" value="1"/>
</dbReference>
<dbReference type="AlphaFoldDB" id="A0ABD2QI76"/>
<reference evidence="15 16" key="1">
    <citation type="submission" date="2024-11" db="EMBL/GenBank/DDBJ databases">
        <title>Adaptive evolution of stress response genes in parasites aligns with host niche diversity.</title>
        <authorList>
            <person name="Hahn C."/>
            <person name="Resl P."/>
        </authorList>
    </citation>
    <scope>NUCLEOTIDE SEQUENCE [LARGE SCALE GENOMIC DNA]</scope>
    <source>
        <strain evidence="15">EGGRZ-B1_66</strain>
        <tissue evidence="15">Body</tissue>
    </source>
</reference>
<evidence type="ECO:0000256" key="10">
    <source>
        <dbReference type="ARBA" id="ARBA00023128"/>
    </source>
</evidence>
<organism evidence="15 16">
    <name type="scientific">Cichlidogyrus casuarinus</name>
    <dbReference type="NCBI Taxonomy" id="1844966"/>
    <lineage>
        <taxon>Eukaryota</taxon>
        <taxon>Metazoa</taxon>
        <taxon>Spiralia</taxon>
        <taxon>Lophotrochozoa</taxon>
        <taxon>Platyhelminthes</taxon>
        <taxon>Monogenea</taxon>
        <taxon>Monopisthocotylea</taxon>
        <taxon>Dactylogyridea</taxon>
        <taxon>Ancyrocephalidae</taxon>
        <taxon>Cichlidogyrus</taxon>
    </lineage>
</organism>
<evidence type="ECO:0000256" key="4">
    <source>
        <dbReference type="ARBA" id="ARBA00022448"/>
    </source>
</evidence>
<dbReference type="PANTHER" id="PTHR12504">
    <property type="entry name" value="MITOCHONDRIAL IMPORT RECEPTOR SUBUNIT TOM22"/>
    <property type="match status" value="1"/>
</dbReference>
<keyword evidence="6" id="KW-1000">Mitochondrion outer membrane</keyword>
<gene>
    <name evidence="15" type="primary">TOMM22</name>
    <name evidence="15" type="ORF">Ciccas_002902</name>
</gene>
<keyword evidence="16" id="KW-1185">Reference proteome</keyword>
<dbReference type="GO" id="GO:0005741">
    <property type="term" value="C:mitochondrial outer membrane"/>
    <property type="evidence" value="ECO:0007669"/>
    <property type="project" value="UniProtKB-SubCell"/>
</dbReference>
<keyword evidence="5 14" id="KW-0812">Transmembrane</keyword>
<dbReference type="PANTHER" id="PTHR12504:SF0">
    <property type="entry name" value="MITOCHONDRIAL IMPORT RECEPTOR SUBUNIT TOM22 HOMOLOG"/>
    <property type="match status" value="1"/>
</dbReference>
<keyword evidence="12 15" id="KW-0675">Receptor</keyword>
<comment type="subcellular location">
    <subcellularLocation>
        <location evidence="1">Mitochondrion outer membrane</location>
        <topology evidence="1">Single-pass membrane protein</topology>
    </subcellularLocation>
</comment>
<evidence type="ECO:0000256" key="5">
    <source>
        <dbReference type="ARBA" id="ARBA00022692"/>
    </source>
</evidence>
<protein>
    <recommendedName>
        <fullName evidence="3">Mitochondrial import receptor subunit TOM22 homolog</fullName>
    </recommendedName>
</protein>
<evidence type="ECO:0000256" key="14">
    <source>
        <dbReference type="SAM" id="Phobius"/>
    </source>
</evidence>
<accession>A0ABD2QI76</accession>
<evidence type="ECO:0000256" key="2">
    <source>
        <dbReference type="ARBA" id="ARBA00009874"/>
    </source>
</evidence>
<evidence type="ECO:0000256" key="13">
    <source>
        <dbReference type="SAM" id="MobiDB-lite"/>
    </source>
</evidence>
<feature type="region of interest" description="Disordered" evidence="13">
    <location>
        <begin position="1"/>
        <end position="27"/>
    </location>
</feature>
<evidence type="ECO:0000256" key="7">
    <source>
        <dbReference type="ARBA" id="ARBA00022927"/>
    </source>
</evidence>
<evidence type="ECO:0000313" key="16">
    <source>
        <dbReference type="Proteomes" id="UP001626550"/>
    </source>
</evidence>
<comment type="similarity">
    <text evidence="2">Belongs to the Tom22 family.</text>
</comment>
<keyword evidence="7" id="KW-0653">Protein transport</keyword>
<proteinExistence type="inferred from homology"/>
<evidence type="ECO:0000256" key="1">
    <source>
        <dbReference type="ARBA" id="ARBA00004572"/>
    </source>
</evidence>
<dbReference type="CDD" id="cd22884">
    <property type="entry name" value="TOM22"/>
    <property type="match status" value="1"/>
</dbReference>
<evidence type="ECO:0000256" key="3">
    <source>
        <dbReference type="ARBA" id="ARBA00016229"/>
    </source>
</evidence>